<organism evidence="2 3">
    <name type="scientific">Arcticibacter svalbardensis MN12-7</name>
    <dbReference type="NCBI Taxonomy" id="1150600"/>
    <lineage>
        <taxon>Bacteria</taxon>
        <taxon>Pseudomonadati</taxon>
        <taxon>Bacteroidota</taxon>
        <taxon>Sphingobacteriia</taxon>
        <taxon>Sphingobacteriales</taxon>
        <taxon>Sphingobacteriaceae</taxon>
        <taxon>Arcticibacter</taxon>
    </lineage>
</organism>
<feature type="transmembrane region" description="Helical" evidence="1">
    <location>
        <begin position="12"/>
        <end position="36"/>
    </location>
</feature>
<dbReference type="AlphaFoldDB" id="R9GUI9"/>
<evidence type="ECO:0000313" key="2">
    <source>
        <dbReference type="EMBL" id="EOR95155.1"/>
    </source>
</evidence>
<comment type="caution">
    <text evidence="2">The sequence shown here is derived from an EMBL/GenBank/DDBJ whole genome shotgun (WGS) entry which is preliminary data.</text>
</comment>
<keyword evidence="1" id="KW-0472">Membrane</keyword>
<keyword evidence="1" id="KW-0812">Transmembrane</keyword>
<dbReference type="RefSeq" id="WP_016194879.1">
    <property type="nucleotide sequence ID" value="NZ_AQPN01000063.1"/>
</dbReference>
<evidence type="ECO:0000313" key="3">
    <source>
        <dbReference type="Proteomes" id="UP000014174"/>
    </source>
</evidence>
<name>R9GUI9_9SPHI</name>
<accession>R9GUI9</accession>
<gene>
    <name evidence="2" type="ORF">ADIARSV_1643</name>
</gene>
<reference evidence="2 3" key="1">
    <citation type="journal article" date="2013" name="Genome Announc.">
        <title>Draft Genome Sequence of Arcticibacter svalbardensis Strain MN12-7T, a Member of the Family Sphingobacteriaceae Isolated from an Arctic Soil Sample.</title>
        <authorList>
            <person name="Shivaji S."/>
            <person name="Ara S."/>
            <person name="Prasad S."/>
            <person name="Manasa B.P."/>
            <person name="Begum Z."/>
            <person name="Singh A."/>
            <person name="Kumar Pinnaka A."/>
        </authorList>
    </citation>
    <scope>NUCLEOTIDE SEQUENCE [LARGE SCALE GENOMIC DNA]</scope>
    <source>
        <strain evidence="2 3">MN12-7</strain>
    </source>
</reference>
<dbReference type="OrthoDB" id="1495084at2"/>
<keyword evidence="1" id="KW-1133">Transmembrane helix</keyword>
<keyword evidence="3" id="KW-1185">Reference proteome</keyword>
<evidence type="ECO:0000256" key="1">
    <source>
        <dbReference type="SAM" id="Phobius"/>
    </source>
</evidence>
<sequence>MFRQFISSVDGSQVYLITSFGIFLVFFIVVSIMLFFMKKDHIKYMSEMPIESDTNKTDNQEPEYNETHL</sequence>
<proteinExistence type="predicted"/>
<dbReference type="eggNOG" id="COG2010">
    <property type="taxonomic scope" value="Bacteria"/>
</dbReference>
<dbReference type="EMBL" id="AQPN01000063">
    <property type="protein sequence ID" value="EOR95155.1"/>
    <property type="molecule type" value="Genomic_DNA"/>
</dbReference>
<dbReference type="STRING" id="1150600.ADIARSV_1643"/>
<dbReference type="Proteomes" id="UP000014174">
    <property type="component" value="Unassembled WGS sequence"/>
</dbReference>
<protein>
    <submittedName>
        <fullName evidence="2">Uncharacterized protein</fullName>
    </submittedName>
</protein>